<organism evidence="4 5">
    <name type="scientific">Cylindrotheca closterium</name>
    <dbReference type="NCBI Taxonomy" id="2856"/>
    <lineage>
        <taxon>Eukaryota</taxon>
        <taxon>Sar</taxon>
        <taxon>Stramenopiles</taxon>
        <taxon>Ochrophyta</taxon>
        <taxon>Bacillariophyta</taxon>
        <taxon>Bacillariophyceae</taxon>
        <taxon>Bacillariophycidae</taxon>
        <taxon>Bacillariales</taxon>
        <taxon>Bacillariaceae</taxon>
        <taxon>Cylindrotheca</taxon>
    </lineage>
</organism>
<evidence type="ECO:0000259" key="3">
    <source>
        <dbReference type="Pfam" id="PF00149"/>
    </source>
</evidence>
<dbReference type="InterPro" id="IPR004843">
    <property type="entry name" value="Calcineurin-like_PHP"/>
</dbReference>
<dbReference type="PANTHER" id="PTHR31302:SF0">
    <property type="entry name" value="TRANSMEMBRANE PROTEIN WITH METALLOPHOSPHOESTERASE DOMAIN"/>
    <property type="match status" value="1"/>
</dbReference>
<evidence type="ECO:0000313" key="5">
    <source>
        <dbReference type="Proteomes" id="UP001295423"/>
    </source>
</evidence>
<sequence length="630" mass="70096">MMSSGDDELARTDTIDGPIQESSKDASWKRTIARHRNEIAAAMFTTAGLTGSLTSKDDGLSFGLSWFFGLPIVYVLLRYVWLRLCRDPFLSQSDSLVSVSWESFTTFPPEPQRTVPTLVFWTFLVLIGTGAAISGTAAYDMYEPSIYLIITYNGFGSLLILICAVWAVDGLYLCYLFLLVDKIQGNKGAAQAWWFRQRYENDRGIDIMDTSLDDDSATHGISHGDDLAEDDNSPNHLHTTKRHGAKWRSWLILSLYGVWTYLSYDAAHSPNKLELDIPVPKLPDQCDGYRLAMASDIHIGSMVAAKEAQWAVDQINALDPDAVALVGDIGDQSVNDAVRQKLRPLASLRARDGVYMSFGNHENQQDIKGFRQVFRQESPLAEAITVLENEHAILTKGDTEGCSIALVGMADWSGHRAMYHHDGQVAPDFQRAIRATPGPNGTTILNDEPLSFSLPMIMMQHQPVNMQEAARNGVGLQLSGHTHGGQIWPQHVFLFGYDAISGLAEFDAGSSHGPSYLFVSEGMFGWGPRLRFLSKADFALLRLRTPEAMEAEGLKPDLYMTVATGAMIFAFFVIPISGIVWVVPFVYWVRKRHDRHHDADTDADADDRQSDLEQQNELSHKMKKLEIGEA</sequence>
<comment type="caution">
    <text evidence="4">The sequence shown here is derived from an EMBL/GenBank/DDBJ whole genome shotgun (WGS) entry which is preliminary data.</text>
</comment>
<dbReference type="SUPFAM" id="SSF56300">
    <property type="entry name" value="Metallo-dependent phosphatases"/>
    <property type="match status" value="1"/>
</dbReference>
<feature type="region of interest" description="Disordered" evidence="1">
    <location>
        <begin position="598"/>
        <end position="630"/>
    </location>
</feature>
<dbReference type="InterPro" id="IPR029052">
    <property type="entry name" value="Metallo-depent_PP-like"/>
</dbReference>
<keyword evidence="2" id="KW-0472">Membrane</keyword>
<dbReference type="Proteomes" id="UP001295423">
    <property type="component" value="Unassembled WGS sequence"/>
</dbReference>
<dbReference type="Gene3D" id="3.60.21.10">
    <property type="match status" value="1"/>
</dbReference>
<feature type="compositionally biased region" description="Basic and acidic residues" evidence="1">
    <location>
        <begin position="618"/>
        <end position="630"/>
    </location>
</feature>
<accession>A0AAD2FHX6</accession>
<dbReference type="AlphaFoldDB" id="A0AAD2FHX6"/>
<dbReference type="PANTHER" id="PTHR31302">
    <property type="entry name" value="TRANSMEMBRANE PROTEIN WITH METALLOPHOSPHOESTERASE DOMAIN-RELATED"/>
    <property type="match status" value="1"/>
</dbReference>
<feature type="compositionally biased region" description="Basic and acidic residues" evidence="1">
    <location>
        <begin position="598"/>
        <end position="611"/>
    </location>
</feature>
<feature type="transmembrane region" description="Helical" evidence="2">
    <location>
        <begin position="145"/>
        <end position="178"/>
    </location>
</feature>
<dbReference type="GO" id="GO:0016787">
    <property type="term" value="F:hydrolase activity"/>
    <property type="evidence" value="ECO:0007669"/>
    <property type="project" value="InterPro"/>
</dbReference>
<feature type="domain" description="Calcineurin-like phosphoesterase" evidence="3">
    <location>
        <begin position="290"/>
        <end position="484"/>
    </location>
</feature>
<dbReference type="InterPro" id="IPR051158">
    <property type="entry name" value="Metallophosphoesterase_sf"/>
</dbReference>
<keyword evidence="2" id="KW-0812">Transmembrane</keyword>
<name>A0AAD2FHX6_9STRA</name>
<feature type="transmembrane region" description="Helical" evidence="2">
    <location>
        <begin position="566"/>
        <end position="589"/>
    </location>
</feature>
<proteinExistence type="predicted"/>
<protein>
    <recommendedName>
        <fullName evidence="3">Calcineurin-like phosphoesterase domain-containing protein</fullName>
    </recommendedName>
</protein>
<evidence type="ECO:0000256" key="1">
    <source>
        <dbReference type="SAM" id="MobiDB-lite"/>
    </source>
</evidence>
<dbReference type="Pfam" id="PF00149">
    <property type="entry name" value="Metallophos"/>
    <property type="match status" value="1"/>
</dbReference>
<evidence type="ECO:0000313" key="4">
    <source>
        <dbReference type="EMBL" id="CAJ1933035.1"/>
    </source>
</evidence>
<keyword evidence="2" id="KW-1133">Transmembrane helix</keyword>
<evidence type="ECO:0000256" key="2">
    <source>
        <dbReference type="SAM" id="Phobius"/>
    </source>
</evidence>
<feature type="region of interest" description="Disordered" evidence="1">
    <location>
        <begin position="1"/>
        <end position="26"/>
    </location>
</feature>
<gene>
    <name evidence="4" type="ORF">CYCCA115_LOCUS3130</name>
</gene>
<feature type="transmembrane region" description="Helical" evidence="2">
    <location>
        <begin position="118"/>
        <end position="139"/>
    </location>
</feature>
<reference evidence="4" key="1">
    <citation type="submission" date="2023-08" db="EMBL/GenBank/DDBJ databases">
        <authorList>
            <person name="Audoor S."/>
            <person name="Bilcke G."/>
        </authorList>
    </citation>
    <scope>NUCLEOTIDE SEQUENCE</scope>
</reference>
<feature type="transmembrane region" description="Helical" evidence="2">
    <location>
        <begin position="60"/>
        <end position="81"/>
    </location>
</feature>
<dbReference type="EMBL" id="CAKOGP040000236">
    <property type="protein sequence ID" value="CAJ1933035.1"/>
    <property type="molecule type" value="Genomic_DNA"/>
</dbReference>
<keyword evidence="5" id="KW-1185">Reference proteome</keyword>